<name>A0ABQ1UI59_9FLAO</name>
<reference evidence="2" key="1">
    <citation type="journal article" date="2019" name="Int. J. Syst. Evol. Microbiol.">
        <title>The Global Catalogue of Microorganisms (GCM) 10K type strain sequencing project: providing services to taxonomists for standard genome sequencing and annotation.</title>
        <authorList>
            <consortium name="The Broad Institute Genomics Platform"/>
            <consortium name="The Broad Institute Genome Sequencing Center for Infectious Disease"/>
            <person name="Wu L."/>
            <person name="Ma J."/>
        </authorList>
    </citation>
    <scope>NUCLEOTIDE SEQUENCE [LARGE SCALE GENOMIC DNA]</scope>
    <source>
        <strain evidence="2">CGMCC 1.16060</strain>
    </source>
</reference>
<organism evidence="1 2">
    <name type="scientific">Flavobacterium limi</name>
    <dbReference type="NCBI Taxonomy" id="2045105"/>
    <lineage>
        <taxon>Bacteria</taxon>
        <taxon>Pseudomonadati</taxon>
        <taxon>Bacteroidota</taxon>
        <taxon>Flavobacteriia</taxon>
        <taxon>Flavobacteriales</taxon>
        <taxon>Flavobacteriaceae</taxon>
        <taxon>Flavobacterium</taxon>
    </lineage>
</organism>
<dbReference type="Proteomes" id="UP000655016">
    <property type="component" value="Unassembled WGS sequence"/>
</dbReference>
<dbReference type="PROSITE" id="PS51257">
    <property type="entry name" value="PROKAR_LIPOPROTEIN"/>
    <property type="match status" value="1"/>
</dbReference>
<keyword evidence="2" id="KW-1185">Reference proteome</keyword>
<accession>A0ABQ1UI59</accession>
<dbReference type="RefSeq" id="WP_163395000.1">
    <property type="nucleotide sequence ID" value="NZ_BMKP01000006.1"/>
</dbReference>
<gene>
    <name evidence="1" type="ORF">GCM10011518_28540</name>
</gene>
<dbReference type="EMBL" id="BMKP01000006">
    <property type="protein sequence ID" value="GGF17435.1"/>
    <property type="molecule type" value="Genomic_DNA"/>
</dbReference>
<sequence length="224" mass="26693">MKKILLVLIITTFLVSCKKVRMRPCPDCFFFYFESPQPHNSVELDHFPHRFRGLYKNEDSTFLRIEEDRIIAKYFGNYTIHKLEFDSIKEEYVIQGNQVTEKASNRKLYIRTKGDSIEFTETFIDTIFRLSYYNKLKRIDGQLILSTKDSIFWKPQFLTLKDKSLKIKEIYLPNDLKKLDSVTTIKGKKIDSMSYLIRPTRSELKKILKIKNLGFDQEYKKISK</sequence>
<proteinExistence type="predicted"/>
<protein>
    <recommendedName>
        <fullName evidence="3">DKNYY family protein</fullName>
    </recommendedName>
</protein>
<evidence type="ECO:0008006" key="3">
    <source>
        <dbReference type="Google" id="ProtNLM"/>
    </source>
</evidence>
<evidence type="ECO:0000313" key="1">
    <source>
        <dbReference type="EMBL" id="GGF17435.1"/>
    </source>
</evidence>
<evidence type="ECO:0000313" key="2">
    <source>
        <dbReference type="Proteomes" id="UP000655016"/>
    </source>
</evidence>
<comment type="caution">
    <text evidence="1">The sequence shown here is derived from an EMBL/GenBank/DDBJ whole genome shotgun (WGS) entry which is preliminary data.</text>
</comment>